<dbReference type="Proteomes" id="UP000183843">
    <property type="component" value="Unassembled WGS sequence"/>
</dbReference>
<proteinExistence type="predicted"/>
<name>A0A1I0YBW5_SELRU</name>
<dbReference type="EMBL" id="FOJX01000011">
    <property type="protein sequence ID" value="SFB09888.1"/>
    <property type="molecule type" value="Genomic_DNA"/>
</dbReference>
<reference evidence="1 2" key="1">
    <citation type="submission" date="2016-10" db="EMBL/GenBank/DDBJ databases">
        <authorList>
            <person name="de Groot N.N."/>
        </authorList>
    </citation>
    <scope>NUCLEOTIDE SEQUENCE [LARGE SCALE GENOMIC DNA]</scope>
    <source>
        <strain evidence="1 2">L14</strain>
    </source>
</reference>
<evidence type="ECO:0000313" key="1">
    <source>
        <dbReference type="EMBL" id="SFB09888.1"/>
    </source>
</evidence>
<gene>
    <name evidence="1" type="ORF">SAMN05216587_1117</name>
</gene>
<evidence type="ECO:0000313" key="2">
    <source>
        <dbReference type="Proteomes" id="UP000183843"/>
    </source>
</evidence>
<protein>
    <submittedName>
        <fullName evidence="1">Uncharacterized protein</fullName>
    </submittedName>
</protein>
<accession>A0A1I0YBW5</accession>
<dbReference type="AlphaFoldDB" id="A0A1I0YBW5"/>
<sequence>MRIMAGINNILNKGLLLHGIGSGLLETVSGKLLEITTAQTMKMSIDATTEDQFGGDSLFPLYTFISKKEGKVELTNAEFKLSQLAIAQGVDVTASGNKRTGRVLLRKNDTELVPGGKLSGVAVIAVVGPDGQKTDAVTVTAAGAVTFAADAADGEYAVWYKADDDTAVKASMLKNAMPEVATFNWMFRTEDSDGNKYQIDLYARRTRCDGKFDIETARDKASTPNLTVNILDPGDGKDDFAVITISKVKE</sequence>
<organism evidence="1 2">
    <name type="scientific">Selenomonas ruminantium</name>
    <dbReference type="NCBI Taxonomy" id="971"/>
    <lineage>
        <taxon>Bacteria</taxon>
        <taxon>Bacillati</taxon>
        <taxon>Bacillota</taxon>
        <taxon>Negativicutes</taxon>
        <taxon>Selenomonadales</taxon>
        <taxon>Selenomonadaceae</taxon>
        <taxon>Selenomonas</taxon>
    </lineage>
</organism>